<dbReference type="Proteomes" id="UP000198734">
    <property type="component" value="Unassembled WGS sequence"/>
</dbReference>
<sequence length="502" mass="52670">MDAITNLTNGFASALSLEMLLVCFIGVLVGQVTGVLPGIGPTGAMAILLPLSFGMDPGAGLIMLAGIYYGSMYGGSITSILVNLPGEAASLVTTLDGYQMARKGRGGAALSIAAIGSWIAGTLAIVGLMFFAPVLANAALAFGPPEFFGLGLFGLIVLSNLTGGSFGKSVLMVIIGLMLSTVGVDLVTGDDRLTFGVLELSKGIDLVPVVMGLFGLAEIFSVAMAPYQNSKMIKVKLKEMYPNKQEAKRSVWPIIRGTLVGFPMGLLPGPAGFMSTLISYKLEKQLSRQPDEFGKGAIEGVAGPESANNAASTSAMIPFLALGFPFSPPTALLLGGLLVHGITPGPMFISQHGDLFWLVVASMYIGNVMLLVLNLPLVGVFASLTRVPVKILMPIITGIMFIGAYSINNSIFDLWIMLAFGIAGFIIKYCGYNPAPLVVGLVLGTVFEEGLRQGLMMTEGNFLMFFERPITATLLGISIVIVILNVLKIALPLKKSSASNKQ</sequence>
<keyword evidence="1" id="KW-0472">Membrane</keyword>
<feature type="transmembrane region" description="Helical" evidence="1">
    <location>
        <begin position="387"/>
        <end position="407"/>
    </location>
</feature>
<feature type="transmembrane region" description="Helical" evidence="1">
    <location>
        <begin position="470"/>
        <end position="491"/>
    </location>
</feature>
<feature type="transmembrane region" description="Helical" evidence="1">
    <location>
        <begin position="209"/>
        <end position="229"/>
    </location>
</feature>
<feature type="transmembrane region" description="Helical" evidence="1">
    <location>
        <begin position="108"/>
        <end position="132"/>
    </location>
</feature>
<proteinExistence type="predicted"/>
<organism evidence="3 4">
    <name type="scientific">Psychrobacillus psychrotolerans</name>
    <dbReference type="NCBI Taxonomy" id="126156"/>
    <lineage>
        <taxon>Bacteria</taxon>
        <taxon>Bacillati</taxon>
        <taxon>Bacillota</taxon>
        <taxon>Bacilli</taxon>
        <taxon>Bacillales</taxon>
        <taxon>Bacillaceae</taxon>
        <taxon>Psychrobacillus</taxon>
    </lineage>
</organism>
<keyword evidence="1" id="KW-1133">Transmembrane helix</keyword>
<keyword evidence="1" id="KW-0812">Transmembrane</keyword>
<feature type="transmembrane region" description="Helical" evidence="1">
    <location>
        <begin position="250"/>
        <end position="267"/>
    </location>
</feature>
<dbReference type="RefSeq" id="WP_093533978.1">
    <property type="nucleotide sequence ID" value="NZ_FOXU01000001.1"/>
</dbReference>
<gene>
    <name evidence="3" type="ORF">SAMN05421670_0563</name>
</gene>
<dbReference type="EMBL" id="FOXU01000001">
    <property type="protein sequence ID" value="SFP99395.1"/>
    <property type="molecule type" value="Genomic_DNA"/>
</dbReference>
<feature type="domain" description="DUF112" evidence="2">
    <location>
        <begin position="20"/>
        <end position="438"/>
    </location>
</feature>
<dbReference type="Pfam" id="PF01970">
    <property type="entry name" value="TctA"/>
    <property type="match status" value="1"/>
</dbReference>
<dbReference type="PANTHER" id="PTHR35342">
    <property type="entry name" value="TRICARBOXYLIC TRANSPORT PROTEIN"/>
    <property type="match status" value="1"/>
</dbReference>
<protein>
    <submittedName>
        <fullName evidence="3">Putative tricarboxylic transport membrane protein</fullName>
    </submittedName>
</protein>
<evidence type="ECO:0000259" key="2">
    <source>
        <dbReference type="Pfam" id="PF01970"/>
    </source>
</evidence>
<dbReference type="OrthoDB" id="9781349at2"/>
<feature type="transmembrane region" description="Helical" evidence="1">
    <location>
        <begin position="12"/>
        <end position="32"/>
    </location>
</feature>
<dbReference type="AlphaFoldDB" id="A0A1I5UVW3"/>
<accession>A0A1I5UVW3</accession>
<evidence type="ECO:0000256" key="1">
    <source>
        <dbReference type="SAM" id="Phobius"/>
    </source>
</evidence>
<feature type="transmembrane region" description="Helical" evidence="1">
    <location>
        <begin position="138"/>
        <end position="158"/>
    </location>
</feature>
<feature type="transmembrane region" description="Helical" evidence="1">
    <location>
        <begin position="355"/>
        <end position="375"/>
    </location>
</feature>
<keyword evidence="4" id="KW-1185">Reference proteome</keyword>
<feature type="transmembrane region" description="Helical" evidence="1">
    <location>
        <begin position="319"/>
        <end position="343"/>
    </location>
</feature>
<dbReference type="InterPro" id="IPR002823">
    <property type="entry name" value="DUF112_TM"/>
</dbReference>
<name>A0A1I5UVW3_9BACI</name>
<reference evidence="4" key="1">
    <citation type="submission" date="2016-10" db="EMBL/GenBank/DDBJ databases">
        <authorList>
            <person name="Varghese N."/>
            <person name="Submissions S."/>
        </authorList>
    </citation>
    <scope>NUCLEOTIDE SEQUENCE [LARGE SCALE GENOMIC DNA]</scope>
    <source>
        <strain evidence="4">DSM 11706</strain>
    </source>
</reference>
<feature type="transmembrane region" description="Helical" evidence="1">
    <location>
        <begin position="170"/>
        <end position="189"/>
    </location>
</feature>
<dbReference type="STRING" id="126156.SAMN05421670_0563"/>
<dbReference type="PANTHER" id="PTHR35342:SF5">
    <property type="entry name" value="TRICARBOXYLIC TRANSPORT PROTEIN"/>
    <property type="match status" value="1"/>
</dbReference>
<evidence type="ECO:0000313" key="4">
    <source>
        <dbReference type="Proteomes" id="UP000198734"/>
    </source>
</evidence>
<evidence type="ECO:0000313" key="3">
    <source>
        <dbReference type="EMBL" id="SFP99395.1"/>
    </source>
</evidence>